<dbReference type="EMBL" id="CP002117">
    <property type="protein sequence ID" value="ADN36658.1"/>
    <property type="molecule type" value="Genomic_DNA"/>
</dbReference>
<evidence type="ECO:0000313" key="1">
    <source>
        <dbReference type="EMBL" id="ADN36658.1"/>
    </source>
</evidence>
<dbReference type="RefSeq" id="WP_013329835.1">
    <property type="nucleotide sequence ID" value="NC_014507.1"/>
</dbReference>
<dbReference type="NCBIfam" id="TIGR03272">
    <property type="entry name" value="methan_mark_6"/>
    <property type="match status" value="1"/>
</dbReference>
<dbReference type="KEGG" id="mpi:Mpet_1906"/>
<dbReference type="Proteomes" id="UP000006565">
    <property type="component" value="Chromosome"/>
</dbReference>
<dbReference type="AlphaFoldDB" id="E1RIR6"/>
<reference evidence="1 2" key="1">
    <citation type="journal article" date="2010" name="Stand. Genomic Sci.">
        <title>Complete genome sequence of Methanoplanus petrolearius type strain (SEBR 4847).</title>
        <authorList>
            <person name="Brambilla E."/>
            <person name="Djao O.D."/>
            <person name="Daligault H."/>
            <person name="Lapidus A."/>
            <person name="Lucas S."/>
            <person name="Hammon N."/>
            <person name="Nolan M."/>
            <person name="Tice H."/>
            <person name="Cheng J.F."/>
            <person name="Han C."/>
            <person name="Tapia R."/>
            <person name="Goodwin L."/>
            <person name="Pitluck S."/>
            <person name="Liolios K."/>
            <person name="Ivanova N."/>
            <person name="Mavromatis K."/>
            <person name="Mikhailova N."/>
            <person name="Pati A."/>
            <person name="Chen A."/>
            <person name="Palaniappan K."/>
            <person name="Land M."/>
            <person name="Hauser L."/>
            <person name="Chang Y.J."/>
            <person name="Jeffries C.D."/>
            <person name="Rohde M."/>
            <person name="Spring S."/>
            <person name="Sikorski J."/>
            <person name="Goker M."/>
            <person name="Woyke T."/>
            <person name="Bristow J."/>
            <person name="Eisen J.A."/>
            <person name="Markowitz V."/>
            <person name="Hugenholtz P."/>
            <person name="Kyrpides N.C."/>
            <person name="Klenk H.P."/>
        </authorList>
    </citation>
    <scope>NUCLEOTIDE SEQUENCE [LARGE SCALE GENOMIC DNA]</scope>
    <source>
        <strain evidence="2">DSM 11571 / OCM 486 / SEBR 4847</strain>
    </source>
</reference>
<dbReference type="eggNOG" id="arCOG04901">
    <property type="taxonomic scope" value="Archaea"/>
</dbReference>
<name>E1RIR6_METP4</name>
<evidence type="ECO:0000313" key="2">
    <source>
        <dbReference type="Proteomes" id="UP000006565"/>
    </source>
</evidence>
<dbReference type="OrthoDB" id="148219at2157"/>
<dbReference type="InterPro" id="IPR012025">
    <property type="entry name" value="Methan_mark_6"/>
</dbReference>
<proteinExistence type="predicted"/>
<protein>
    <submittedName>
        <fullName evidence="1">Methanogenesis marker protein 6</fullName>
    </submittedName>
</protein>
<dbReference type="GeneID" id="9744383"/>
<accession>E1RIR6</accession>
<gene>
    <name evidence="1" type="ordered locus">Mpet_1906</name>
</gene>
<sequence>MNILNQNKTLYQGSLTRYVFVESPNITPQQLAIRAYEISHGVLVKETCFGLQITGSPSEVKTITNELRKMDPAHIFTKDRGFPPGDPRRCRANLGGARPGYYGHEFEMGLVRYVSKGLEGLYNGKKADKKMTEQIKHKEETLPAKKLVEIIKSEGA</sequence>
<keyword evidence="2" id="KW-1185">Reference proteome</keyword>
<dbReference type="Pfam" id="PF09875">
    <property type="entry name" value="DUF2102"/>
    <property type="match status" value="1"/>
</dbReference>
<dbReference type="STRING" id="679926.Mpet_1906"/>
<organism evidence="1 2">
    <name type="scientific">Methanolacinia petrolearia (strain DSM 11571 / OCM 486 / SEBR 4847)</name>
    <name type="common">Methanoplanus petrolearius</name>
    <dbReference type="NCBI Taxonomy" id="679926"/>
    <lineage>
        <taxon>Archaea</taxon>
        <taxon>Methanobacteriati</taxon>
        <taxon>Methanobacteriota</taxon>
        <taxon>Stenosarchaea group</taxon>
        <taxon>Methanomicrobia</taxon>
        <taxon>Methanomicrobiales</taxon>
        <taxon>Methanomicrobiaceae</taxon>
        <taxon>Methanolacinia</taxon>
    </lineage>
</organism>
<dbReference type="HOGENOM" id="CLU_132457_1_0_2"/>